<name>A0A7L4ZFE8_9FLAO</name>
<dbReference type="EMBL" id="CP019288">
    <property type="protein sequence ID" value="QHI35161.1"/>
    <property type="molecule type" value="Genomic_DNA"/>
</dbReference>
<evidence type="ECO:0000313" key="2">
    <source>
        <dbReference type="Proteomes" id="UP000464657"/>
    </source>
</evidence>
<organism evidence="1 2">
    <name type="scientific">Kordia antarctica</name>
    <dbReference type="NCBI Taxonomy" id="1218801"/>
    <lineage>
        <taxon>Bacteria</taxon>
        <taxon>Pseudomonadati</taxon>
        <taxon>Bacteroidota</taxon>
        <taxon>Flavobacteriia</taxon>
        <taxon>Flavobacteriales</taxon>
        <taxon>Flavobacteriaceae</taxon>
        <taxon>Kordia</taxon>
    </lineage>
</organism>
<dbReference type="AlphaFoldDB" id="A0A7L4ZFE8"/>
<dbReference type="Proteomes" id="UP000464657">
    <property type="component" value="Chromosome"/>
</dbReference>
<evidence type="ECO:0000313" key="1">
    <source>
        <dbReference type="EMBL" id="QHI35161.1"/>
    </source>
</evidence>
<sequence length="88" mass="9999">MTKFHIIEMIKTISFSNRNSNYELVTIKSLFLTLNATCAEFIEVSDLSSFQLKNKLETVLLRNDSKTTIANRIYHPNGIANVNCSTLN</sequence>
<keyword evidence="2" id="KW-1185">Reference proteome</keyword>
<dbReference type="KEGG" id="kan:IMCC3317_05070"/>
<reference evidence="1 2" key="1">
    <citation type="journal article" date="2013" name="Int. J. Syst. Evol. Microbiol.">
        <title>Kordia antarctica sp. nov., isolated from Antarctic seawater.</title>
        <authorList>
            <person name="Baek K."/>
            <person name="Choi A."/>
            <person name="Kang I."/>
            <person name="Lee K."/>
            <person name="Cho J.C."/>
        </authorList>
    </citation>
    <scope>NUCLEOTIDE SEQUENCE [LARGE SCALE GENOMIC DNA]</scope>
    <source>
        <strain evidence="1 2">IMCC3317</strain>
    </source>
</reference>
<protein>
    <submittedName>
        <fullName evidence="1">Uncharacterized protein</fullName>
    </submittedName>
</protein>
<accession>A0A7L4ZFE8</accession>
<proteinExistence type="predicted"/>
<gene>
    <name evidence="1" type="ORF">IMCC3317_05070</name>
</gene>